<evidence type="ECO:0000256" key="3">
    <source>
        <dbReference type="ARBA" id="ARBA00012756"/>
    </source>
</evidence>
<dbReference type="EMBL" id="FXAY01000001">
    <property type="protein sequence ID" value="SMG07951.1"/>
    <property type="molecule type" value="Genomic_DNA"/>
</dbReference>
<comment type="similarity">
    <text evidence="2 6">Belongs to the glycosyl hydrolase 42 family.</text>
</comment>
<evidence type="ECO:0000313" key="12">
    <source>
        <dbReference type="EMBL" id="SMG07951.1"/>
    </source>
</evidence>
<evidence type="ECO:0000256" key="4">
    <source>
        <dbReference type="ARBA" id="ARBA00022801"/>
    </source>
</evidence>
<dbReference type="SUPFAM" id="SSF52317">
    <property type="entry name" value="Class I glutamine amidotransferase-like"/>
    <property type="match status" value="1"/>
</dbReference>
<protein>
    <recommendedName>
        <fullName evidence="3 6">Beta-galactosidase</fullName>
        <shortName evidence="6">Beta-gal</shortName>
        <ecNumber evidence="3 6">3.2.1.23</ecNumber>
    </recommendedName>
</protein>
<dbReference type="Gene3D" id="3.20.20.80">
    <property type="entry name" value="Glycosidases"/>
    <property type="match status" value="1"/>
</dbReference>
<evidence type="ECO:0000313" key="13">
    <source>
        <dbReference type="Proteomes" id="UP000193244"/>
    </source>
</evidence>
<dbReference type="CDD" id="cd03143">
    <property type="entry name" value="A4_beta-galactosidase_middle_domain"/>
    <property type="match status" value="1"/>
</dbReference>
<dbReference type="PANTHER" id="PTHR36447">
    <property type="entry name" value="BETA-GALACTOSIDASE GANA"/>
    <property type="match status" value="1"/>
</dbReference>
<dbReference type="InterPro" id="IPR013780">
    <property type="entry name" value="Glyco_hydro_b"/>
</dbReference>
<dbReference type="Pfam" id="PF08532">
    <property type="entry name" value="Glyco_hydro_42M"/>
    <property type="match status" value="1"/>
</dbReference>
<name>A0A1X7I0X1_9MICO</name>
<proteinExistence type="inferred from homology"/>
<dbReference type="InterPro" id="IPR013738">
    <property type="entry name" value="Beta_galactosidase_Trimer"/>
</dbReference>
<feature type="binding site" evidence="9">
    <location>
        <position position="168"/>
    </location>
    <ligand>
        <name>Zn(2+)</name>
        <dbReference type="ChEBI" id="CHEBI:29105"/>
    </ligand>
</feature>
<dbReference type="AlphaFoldDB" id="A0A1X7I0X1"/>
<keyword evidence="9" id="KW-0479">Metal-binding</keyword>
<feature type="domain" description="Glycoside hydrolase family 42 N-terminal" evidence="10">
    <location>
        <begin position="22"/>
        <end position="392"/>
    </location>
</feature>
<dbReference type="RefSeq" id="WP_085481916.1">
    <property type="nucleotide sequence ID" value="NZ_FXAY01000001.1"/>
</dbReference>
<feature type="binding site" evidence="9">
    <location>
        <position position="166"/>
    </location>
    <ligand>
        <name>Zn(2+)</name>
        <dbReference type="ChEBI" id="CHEBI:29105"/>
    </ligand>
</feature>
<dbReference type="PIRSF" id="PIRSF001084">
    <property type="entry name" value="B-galactosidase"/>
    <property type="match status" value="1"/>
</dbReference>
<evidence type="ECO:0000256" key="1">
    <source>
        <dbReference type="ARBA" id="ARBA00001412"/>
    </source>
</evidence>
<dbReference type="GO" id="GO:0004565">
    <property type="term" value="F:beta-galactosidase activity"/>
    <property type="evidence" value="ECO:0007669"/>
    <property type="project" value="UniProtKB-EC"/>
</dbReference>
<dbReference type="GO" id="GO:0046872">
    <property type="term" value="F:metal ion binding"/>
    <property type="evidence" value="ECO:0007669"/>
    <property type="project" value="UniProtKB-KW"/>
</dbReference>
<keyword evidence="4 6" id="KW-0378">Hydrolase</keyword>
<evidence type="ECO:0000256" key="9">
    <source>
        <dbReference type="PIRSR" id="PIRSR001084-3"/>
    </source>
</evidence>
<dbReference type="InterPro" id="IPR029062">
    <property type="entry name" value="Class_I_gatase-like"/>
</dbReference>
<feature type="binding site" evidence="8">
    <location>
        <position position="157"/>
    </location>
    <ligand>
        <name>substrate</name>
    </ligand>
</feature>
<dbReference type="PANTHER" id="PTHR36447:SF1">
    <property type="entry name" value="BETA-GALACTOSIDASE GANA"/>
    <property type="match status" value="1"/>
</dbReference>
<feature type="active site" description="Nucleophile" evidence="7">
    <location>
        <position position="315"/>
    </location>
</feature>
<comment type="catalytic activity">
    <reaction evidence="1 6">
        <text>Hydrolysis of terminal non-reducing beta-D-galactose residues in beta-D-galactosides.</text>
        <dbReference type="EC" id="3.2.1.23"/>
    </reaction>
</comment>
<feature type="active site" description="Proton donor" evidence="7">
    <location>
        <position position="158"/>
    </location>
</feature>
<dbReference type="InterPro" id="IPR003476">
    <property type="entry name" value="Glyco_hydro_42"/>
</dbReference>
<dbReference type="SUPFAM" id="SSF51445">
    <property type="entry name" value="(Trans)glycosidases"/>
    <property type="match status" value="1"/>
</dbReference>
<dbReference type="Proteomes" id="UP000193244">
    <property type="component" value="Unassembled WGS sequence"/>
</dbReference>
<organism evidence="12 13">
    <name type="scientific">Agreia pratensis</name>
    <dbReference type="NCBI Taxonomy" id="150121"/>
    <lineage>
        <taxon>Bacteria</taxon>
        <taxon>Bacillati</taxon>
        <taxon>Actinomycetota</taxon>
        <taxon>Actinomycetes</taxon>
        <taxon>Micrococcales</taxon>
        <taxon>Microbacteriaceae</taxon>
        <taxon>Agreia</taxon>
    </lineage>
</organism>
<evidence type="ECO:0000259" key="11">
    <source>
        <dbReference type="Pfam" id="PF08532"/>
    </source>
</evidence>
<keyword evidence="5 6" id="KW-0326">Glycosidase</keyword>
<dbReference type="GO" id="GO:0005975">
    <property type="term" value="P:carbohydrate metabolic process"/>
    <property type="evidence" value="ECO:0007669"/>
    <property type="project" value="InterPro"/>
</dbReference>
<sequence length="683" mass="74487">MSETAVATLIDGDASAFTFGCDYNPEQWSRETWLEDARLMNEAGVTLVALNIFGWAQLEPERGSYDFDALDAIIEILHDHGIGINLGTATASPPPWFSADYPESLPMMADGTRREFGGRQAFCPSSPAYREHALALVEKIAERYGAHPAVRLWHVSNEIGCHNAHCYCEISSEAFRGWLKERYASIDDLNDAWGTSFWSQRYASWEHIRTPKLTVSTGNPGQALDFMRFSSDELLAHYKAEQAILRRHSSAPVTTNFMVTAHIRNQDYWAWAPHMDVIANDHYLDHRLGDPRSELSFAADATRGLAGGRPWMLMEQATSAVNWQPLNIAKAPGEMIRNTLSHVARGADGISFFQWRASLQGSEKFHSAMLPHAGTDSSVWREVVELGDILTRLAEVTGSVVEAEVAIVFDWQAWWATDLDSHPSVQVRYLAQVHAAYNALLGAGITVDIVAPGAPVDAYTLVVVPSLYSVTDAAAQVLVDYVAAGGHAVVTFFSGIVDEHDRVRPGGYPGAFRELLGVRSEEFVPLHPSTVLELSDGQSARLWSERLRLEGAEAVSVFANGPVHGVPAVTRNTVGSGVAWYLATALDEASLAETLARAAREAGVTVPVAHPVGVEIVRRVSASGSWLFIINHTDASFEYRTQGTEILTGAEIGTPASATNETAQNGTLDVPAGAVRVVRESRN</sequence>
<keyword evidence="13" id="KW-1185">Reference proteome</keyword>
<dbReference type="GO" id="GO:0009341">
    <property type="term" value="C:beta-galactosidase complex"/>
    <property type="evidence" value="ECO:0007669"/>
    <property type="project" value="InterPro"/>
</dbReference>
<evidence type="ECO:0000256" key="7">
    <source>
        <dbReference type="PIRSR" id="PIRSR001084-1"/>
    </source>
</evidence>
<evidence type="ECO:0000256" key="5">
    <source>
        <dbReference type="ARBA" id="ARBA00023295"/>
    </source>
</evidence>
<dbReference type="Gene3D" id="3.40.50.880">
    <property type="match status" value="1"/>
</dbReference>
<feature type="binding site" evidence="9">
    <location>
        <position position="123"/>
    </location>
    <ligand>
        <name>Zn(2+)</name>
        <dbReference type="ChEBI" id="CHEBI:29105"/>
    </ligand>
</feature>
<dbReference type="InterPro" id="IPR017853">
    <property type="entry name" value="GH"/>
</dbReference>
<dbReference type="Gene3D" id="2.60.40.1180">
    <property type="entry name" value="Golgi alpha-mannosidase II"/>
    <property type="match status" value="1"/>
</dbReference>
<reference evidence="13" key="1">
    <citation type="submission" date="2017-04" db="EMBL/GenBank/DDBJ databases">
        <authorList>
            <person name="Varghese N."/>
            <person name="Submissions S."/>
        </authorList>
    </citation>
    <scope>NUCLEOTIDE SEQUENCE [LARGE SCALE GENOMIC DNA]</scope>
    <source>
        <strain evidence="13">VKM Ac-2510</strain>
    </source>
</reference>
<evidence type="ECO:0000256" key="2">
    <source>
        <dbReference type="ARBA" id="ARBA00005940"/>
    </source>
</evidence>
<evidence type="ECO:0000259" key="10">
    <source>
        <dbReference type="Pfam" id="PF02449"/>
    </source>
</evidence>
<dbReference type="InterPro" id="IPR013529">
    <property type="entry name" value="Glyco_hydro_42_N"/>
</dbReference>
<gene>
    <name evidence="12" type="ORF">SAMN06296010_0088</name>
</gene>
<dbReference type="Pfam" id="PF02449">
    <property type="entry name" value="Glyco_hydro_42"/>
    <property type="match status" value="1"/>
</dbReference>
<keyword evidence="9" id="KW-0862">Zinc</keyword>
<feature type="binding site" evidence="8">
    <location>
        <position position="119"/>
    </location>
    <ligand>
        <name>substrate</name>
    </ligand>
</feature>
<dbReference type="EC" id="3.2.1.23" evidence="3 6"/>
<feature type="binding site" evidence="8">
    <location>
        <position position="323"/>
    </location>
    <ligand>
        <name>substrate</name>
    </ligand>
</feature>
<dbReference type="STRING" id="150121.SAMN06296010_0088"/>
<feature type="domain" description="Beta-galactosidase trimerisation" evidence="11">
    <location>
        <begin position="403"/>
        <end position="604"/>
    </location>
</feature>
<evidence type="ECO:0000256" key="6">
    <source>
        <dbReference type="PIRNR" id="PIRNR001084"/>
    </source>
</evidence>
<evidence type="ECO:0000256" key="8">
    <source>
        <dbReference type="PIRSR" id="PIRSR001084-2"/>
    </source>
</evidence>
<accession>A0A1X7I0X1</accession>